<evidence type="ECO:0000313" key="2">
    <source>
        <dbReference type="EMBL" id="KAL0878786.1"/>
    </source>
</evidence>
<dbReference type="Proteomes" id="UP001549920">
    <property type="component" value="Unassembled WGS sequence"/>
</dbReference>
<evidence type="ECO:0000259" key="1">
    <source>
        <dbReference type="Pfam" id="PF05699"/>
    </source>
</evidence>
<keyword evidence="3" id="KW-1185">Reference proteome</keyword>
<sequence>MANSAKKPRILQRFNRQWMEEPGFSTWLQPSKKGDTFAFCKYCLSDLSIGCGGKNDIFRHKNTAKHVKSVPSSSGTQTSLEKFVQKDCTKRADILLTSFVAEHNLSMNIMEHLPQLIHKVCPDSEIAKNIACGRTKTTKILTSVIGATDRENILKHIRNNKFSLLVDESTDRGCTKHLCLVVRYYKDYKVTDAFLCLVPIQDGTAEALYQHIVKFFTDNCIPYKDNMVGFAADGASTMMGQYNSLASRFLADIPNLFVMKCICHTFHLCASYACAKLAREPEGLVRDVYNYFNNSPKRSAILKEFQEFLNLKPHKILHPCQTRWLSLRPAVVRLLEQYDALRLYFTEHSFTDRLLTSDNILHMLKNPYNKMYLEFLEYALEIFNNLNRLMQSQRPEIHKLHENMRTTFRTLLDNYIQSPYLMSTDLQAIEFDNPRRFLPIDQIYLGTKVATSIVAAANLESEDIKAFRLRCLDFYIEGARQIRNRYNFNNKLIEDLEFLDPDVIKSRKIQSLLNVTLHFPNLIAAQDIQKLDTEWRHLRNNLALHPEEANEDMERYWRKIISETKPSDDTALYPTLSRLVSALLCLPHSSAAVERIFSSINLIKTKQRNRLETKTIEGLLHTKQFLDNKPCYDIDIDHDLLSKMNKDIYKYS</sequence>
<name>A0ABR3HQE9_LOXSC</name>
<dbReference type="Pfam" id="PF05699">
    <property type="entry name" value="Dimer_Tnp_hAT"/>
    <property type="match status" value="1"/>
</dbReference>
<evidence type="ECO:0000313" key="3">
    <source>
        <dbReference type="Proteomes" id="UP001549920"/>
    </source>
</evidence>
<dbReference type="InterPro" id="IPR012337">
    <property type="entry name" value="RNaseH-like_sf"/>
</dbReference>
<proteinExistence type="predicted"/>
<gene>
    <name evidence="2" type="ORF">ABMA27_003816</name>
</gene>
<organism evidence="2 3">
    <name type="scientific">Loxostege sticticalis</name>
    <name type="common">Beet webworm moth</name>
    <dbReference type="NCBI Taxonomy" id="481309"/>
    <lineage>
        <taxon>Eukaryota</taxon>
        <taxon>Metazoa</taxon>
        <taxon>Ecdysozoa</taxon>
        <taxon>Arthropoda</taxon>
        <taxon>Hexapoda</taxon>
        <taxon>Insecta</taxon>
        <taxon>Pterygota</taxon>
        <taxon>Neoptera</taxon>
        <taxon>Endopterygota</taxon>
        <taxon>Lepidoptera</taxon>
        <taxon>Glossata</taxon>
        <taxon>Ditrysia</taxon>
        <taxon>Pyraloidea</taxon>
        <taxon>Crambidae</taxon>
        <taxon>Pyraustinae</taxon>
        <taxon>Loxostege</taxon>
    </lineage>
</organism>
<dbReference type="PANTHER" id="PTHR37162">
    <property type="entry name" value="HAT FAMILY DIMERISATION DOMAINCONTAINING PROTEIN-RELATED"/>
    <property type="match status" value="1"/>
</dbReference>
<feature type="domain" description="HAT C-terminal dimerisation" evidence="1">
    <location>
        <begin position="568"/>
        <end position="625"/>
    </location>
</feature>
<reference evidence="2 3" key="1">
    <citation type="submission" date="2024-06" db="EMBL/GenBank/DDBJ databases">
        <title>A chromosome-level genome assembly of beet webworm, Loxostege sticticalis.</title>
        <authorList>
            <person name="Zhang Y."/>
        </authorList>
    </citation>
    <scope>NUCLEOTIDE SEQUENCE [LARGE SCALE GENOMIC DNA]</scope>
    <source>
        <strain evidence="2">AQ026</strain>
        <tissue evidence="2">Whole body</tissue>
    </source>
</reference>
<accession>A0ABR3HQE9</accession>
<dbReference type="EMBL" id="JBEUOH010000015">
    <property type="protein sequence ID" value="KAL0878786.1"/>
    <property type="molecule type" value="Genomic_DNA"/>
</dbReference>
<comment type="caution">
    <text evidence="2">The sequence shown here is derived from an EMBL/GenBank/DDBJ whole genome shotgun (WGS) entry which is preliminary data.</text>
</comment>
<protein>
    <recommendedName>
        <fullName evidence="1">HAT C-terminal dimerisation domain-containing protein</fullName>
    </recommendedName>
</protein>
<dbReference type="InterPro" id="IPR008906">
    <property type="entry name" value="HATC_C_dom"/>
</dbReference>
<dbReference type="PANTHER" id="PTHR37162:SF1">
    <property type="entry name" value="BED-TYPE DOMAIN-CONTAINING PROTEIN"/>
    <property type="match status" value="1"/>
</dbReference>
<dbReference type="SUPFAM" id="SSF53098">
    <property type="entry name" value="Ribonuclease H-like"/>
    <property type="match status" value="1"/>
</dbReference>